<accession>A0A1D2A8D2</accession>
<dbReference type="GO" id="GO:0003743">
    <property type="term" value="F:translation initiation factor activity"/>
    <property type="evidence" value="ECO:0007669"/>
    <property type="project" value="UniProtKB-KW"/>
</dbReference>
<evidence type="ECO:0000313" key="11">
    <source>
        <dbReference type="EMBL" id="JAT75457.1"/>
    </source>
</evidence>
<sequence>MATQGYYDRVQDFATRLRQRKVETSLDAAKGTAELLRQLVTSSRLSDPQSLLDEVKRVGLTLQAAQPTELVIGNIARRVLHIIREEVEADEEGQDEDLEVDHAQKESAPAMGGLSRAFRSPLGVGNRTLSLHTLLDHDAVEEPLRQLRLSGGHGPATKLDASRHQDSPKKKSQPVTFWARKQEVIDGVNDLIEELKDIDSSIANQAVEHIHANEVILTFGYSRTVLQFLKRAREKRFFQAVVAEAAPTYEGQRMARELAALGIQTTAISDSAIYAMMARVNKVVVTAHALLADGGIMAPIGMHLVAMAAKHHAVPFVVLVGIYKLTPLFAHEPGLNFNELKSPASILPYNDEALLAADSSSCLDAESGLEFDVDDSVSTSHPYLQVHNPSFDYVPPALISLFITDQGHGFMPSYVYRQLYEWYHKSDW</sequence>
<protein>
    <recommendedName>
        <fullName evidence="6">Translation initiation factor eIF2B subunit beta</fullName>
    </recommendedName>
    <alternativeName>
        <fullName evidence="7">eIF2B GDP-GTP exchange factor subunit beta</fullName>
    </alternativeName>
</protein>
<keyword evidence="4" id="KW-0396">Initiation factor</keyword>
<name>A0A1D2A8D2_AUXPR</name>
<keyword evidence="5" id="KW-0648">Protein biosynthesis</keyword>
<dbReference type="PANTHER" id="PTHR45859:SF1">
    <property type="entry name" value="TRANSLATION INITIATION FACTOR EIF-2B SUBUNIT BETA"/>
    <property type="match status" value="1"/>
</dbReference>
<dbReference type="InterPro" id="IPR000649">
    <property type="entry name" value="IF-2B-related"/>
</dbReference>
<gene>
    <name evidence="11" type="ORF">g.36597</name>
</gene>
<evidence type="ECO:0000256" key="6">
    <source>
        <dbReference type="ARBA" id="ARBA00044122"/>
    </source>
</evidence>
<feature type="region of interest" description="Disordered" evidence="10">
    <location>
        <begin position="149"/>
        <end position="175"/>
    </location>
</feature>
<dbReference type="GO" id="GO:0005829">
    <property type="term" value="C:cytosol"/>
    <property type="evidence" value="ECO:0007669"/>
    <property type="project" value="UniProtKB-SubCell"/>
</dbReference>
<dbReference type="AlphaFoldDB" id="A0A1D2A8D2"/>
<dbReference type="GO" id="GO:0005085">
    <property type="term" value="F:guanyl-nucleotide exchange factor activity"/>
    <property type="evidence" value="ECO:0007669"/>
    <property type="project" value="TreeGrafter"/>
</dbReference>
<evidence type="ECO:0000256" key="2">
    <source>
        <dbReference type="ARBA" id="ARBA00007251"/>
    </source>
</evidence>
<feature type="compositionally biased region" description="Basic and acidic residues" evidence="10">
    <location>
        <begin position="160"/>
        <end position="169"/>
    </location>
</feature>
<keyword evidence="3" id="KW-0963">Cytoplasm</keyword>
<evidence type="ECO:0000256" key="4">
    <source>
        <dbReference type="ARBA" id="ARBA00022540"/>
    </source>
</evidence>
<comment type="subcellular location">
    <subcellularLocation>
        <location evidence="1">Cytoplasm</location>
        <location evidence="1">Cytosol</location>
    </subcellularLocation>
</comment>
<dbReference type="GO" id="GO:0005851">
    <property type="term" value="C:eukaryotic translation initiation factor 2B complex"/>
    <property type="evidence" value="ECO:0007669"/>
    <property type="project" value="TreeGrafter"/>
</dbReference>
<dbReference type="SUPFAM" id="SSF100950">
    <property type="entry name" value="NagB/RpiA/CoA transferase-like"/>
    <property type="match status" value="1"/>
</dbReference>
<proteinExistence type="inferred from homology"/>
<reference evidence="11" key="1">
    <citation type="submission" date="2015-08" db="EMBL/GenBank/DDBJ databases">
        <authorList>
            <person name="Babu N.S."/>
            <person name="Beckwith C.J."/>
            <person name="Beseler K.G."/>
            <person name="Brison A."/>
            <person name="Carone J.V."/>
            <person name="Caskin T.P."/>
            <person name="Diamond M."/>
            <person name="Durham M.E."/>
            <person name="Foxe J.M."/>
            <person name="Go M."/>
            <person name="Henderson B.A."/>
            <person name="Jones I.B."/>
            <person name="McGettigan J.A."/>
            <person name="Micheletti S.J."/>
            <person name="Nasrallah M.E."/>
            <person name="Ortiz D."/>
            <person name="Piller C.R."/>
            <person name="Privatt S.R."/>
            <person name="Schneider S.L."/>
            <person name="Sharp S."/>
            <person name="Smith T.C."/>
            <person name="Stanton J.D."/>
            <person name="Ullery H.E."/>
            <person name="Wilson R.J."/>
            <person name="Serrano M.G."/>
            <person name="Buck G."/>
            <person name="Lee V."/>
            <person name="Wang Y."/>
            <person name="Carvalho R."/>
            <person name="Voegtly L."/>
            <person name="Shi R."/>
            <person name="Duckworth R."/>
            <person name="Johnson A."/>
            <person name="Loviza R."/>
            <person name="Walstead R."/>
            <person name="Shah Z."/>
            <person name="Kiflezghi M."/>
            <person name="Wade K."/>
            <person name="Ball S.L."/>
            <person name="Bradley K.W."/>
            <person name="Asai D.J."/>
            <person name="Bowman C.A."/>
            <person name="Russell D.A."/>
            <person name="Pope W.H."/>
            <person name="Jacobs-Sera D."/>
            <person name="Hendrix R.W."/>
            <person name="Hatfull G.F."/>
        </authorList>
    </citation>
    <scope>NUCLEOTIDE SEQUENCE</scope>
</reference>
<dbReference type="InterPro" id="IPR051855">
    <property type="entry name" value="eIF2B_beta_subunit"/>
</dbReference>
<evidence type="ECO:0000256" key="8">
    <source>
        <dbReference type="ARBA" id="ARBA00046432"/>
    </source>
</evidence>
<comment type="subunit">
    <text evidence="8">Component of the translation initiation factor 2B (eIF2B) complex which is a heterodecamer of two sets of five different subunits: alpha, beta, gamma, delta and epsilon. Subunits alpha, beta and delta comprise a regulatory subcomplex and subunits epsilon and gamma comprise a catalytic subcomplex. Within the complex, the hexameric regulatory complex resides at the center, with the two heterodimeric catalytic subcomplexes bound on opposite sides.</text>
</comment>
<dbReference type="Pfam" id="PF01008">
    <property type="entry name" value="IF-2B"/>
    <property type="match status" value="1"/>
</dbReference>
<evidence type="ECO:0000256" key="1">
    <source>
        <dbReference type="ARBA" id="ARBA00004514"/>
    </source>
</evidence>
<dbReference type="InterPro" id="IPR037171">
    <property type="entry name" value="NagB/RpiA_transferase-like"/>
</dbReference>
<evidence type="ECO:0000256" key="10">
    <source>
        <dbReference type="SAM" id="MobiDB-lite"/>
    </source>
</evidence>
<evidence type="ECO:0000256" key="3">
    <source>
        <dbReference type="ARBA" id="ARBA00022490"/>
    </source>
</evidence>
<evidence type="ECO:0000256" key="9">
    <source>
        <dbReference type="RuleBase" id="RU003814"/>
    </source>
</evidence>
<evidence type="ECO:0000256" key="7">
    <source>
        <dbReference type="ARBA" id="ARBA00044228"/>
    </source>
</evidence>
<dbReference type="InterPro" id="IPR042529">
    <property type="entry name" value="IF_2B-like_C"/>
</dbReference>
<evidence type="ECO:0000256" key="5">
    <source>
        <dbReference type="ARBA" id="ARBA00022917"/>
    </source>
</evidence>
<comment type="similarity">
    <text evidence="2 9">Belongs to the eIF-2B alpha/beta/delta subunits family.</text>
</comment>
<dbReference type="EMBL" id="GDKF01003165">
    <property type="protein sequence ID" value="JAT75457.1"/>
    <property type="molecule type" value="Transcribed_RNA"/>
</dbReference>
<dbReference type="PANTHER" id="PTHR45859">
    <property type="entry name" value="TRANSLATION INITIATION FACTOR EIF-2B SUBUNIT BETA"/>
    <property type="match status" value="1"/>
</dbReference>
<dbReference type="Gene3D" id="3.40.50.10470">
    <property type="entry name" value="Translation initiation factor eif-2b, domain 2"/>
    <property type="match status" value="1"/>
</dbReference>
<organism evidence="11">
    <name type="scientific">Auxenochlorella protothecoides</name>
    <name type="common">Green microalga</name>
    <name type="synonym">Chlorella protothecoides</name>
    <dbReference type="NCBI Taxonomy" id="3075"/>
    <lineage>
        <taxon>Eukaryota</taxon>
        <taxon>Viridiplantae</taxon>
        <taxon>Chlorophyta</taxon>
        <taxon>core chlorophytes</taxon>
        <taxon>Trebouxiophyceae</taxon>
        <taxon>Chlorellales</taxon>
        <taxon>Chlorellaceae</taxon>
        <taxon>Auxenochlorella</taxon>
    </lineage>
</organism>